<gene>
    <name evidence="1" type="ORF">BW247_02540</name>
</gene>
<dbReference type="OrthoDB" id="129174at2"/>
<evidence type="ECO:0000313" key="2">
    <source>
        <dbReference type="Proteomes" id="UP000243807"/>
    </source>
</evidence>
<dbReference type="KEGG" id="afy:BW247_02540"/>
<dbReference type="AlphaFoldDB" id="A0A1P8UE69"/>
<accession>A0A1P8UE69</accession>
<evidence type="ECO:0008006" key="3">
    <source>
        <dbReference type="Google" id="ProtNLM"/>
    </source>
</evidence>
<dbReference type="EMBL" id="CP019434">
    <property type="protein sequence ID" value="APZ42110.1"/>
    <property type="molecule type" value="Genomic_DNA"/>
</dbReference>
<name>A0A1P8UE69_9GAMM</name>
<dbReference type="STRING" id="1765967.BW247_02540"/>
<protein>
    <recommendedName>
        <fullName evidence="3">Transposase</fullName>
    </recommendedName>
</protein>
<organism evidence="1 2">
    <name type="scientific">Acidihalobacter ferrooxydans</name>
    <dbReference type="NCBI Taxonomy" id="1765967"/>
    <lineage>
        <taxon>Bacteria</taxon>
        <taxon>Pseudomonadati</taxon>
        <taxon>Pseudomonadota</taxon>
        <taxon>Gammaproteobacteria</taxon>
        <taxon>Chromatiales</taxon>
        <taxon>Ectothiorhodospiraceae</taxon>
        <taxon>Acidihalobacter</taxon>
    </lineage>
</organism>
<dbReference type="RefSeq" id="WP_076835526.1">
    <property type="nucleotide sequence ID" value="NZ_CP019434.1"/>
</dbReference>
<evidence type="ECO:0000313" key="1">
    <source>
        <dbReference type="EMBL" id="APZ42110.1"/>
    </source>
</evidence>
<dbReference type="Proteomes" id="UP000243807">
    <property type="component" value="Chromosome"/>
</dbReference>
<keyword evidence="2" id="KW-1185">Reference proteome</keyword>
<sequence>MDVAGLNMREAFDFDQRICDAFWETGVRPIDGAQAVAHLSALRGSVFCAQVLASSSIPVYGFRPAPFRECWRDINPIEQVWNHAKQHQVAKQVIVGPDHLKRLVLSALHCIQKSTAIIKGFFRHPDYAYAMPST</sequence>
<reference evidence="1 2" key="1">
    <citation type="submission" date="2017-01" db="EMBL/GenBank/DDBJ databases">
        <title>Draft sequence of Acidihalobacter ferrooxidans strain DSM 14175 (strain V8).</title>
        <authorList>
            <person name="Khaleque H.N."/>
            <person name="Ramsay J.P."/>
            <person name="Murphy R.J.T."/>
            <person name="Kaksonen A.H."/>
            <person name="Boxall N.J."/>
            <person name="Watkin E.L.J."/>
        </authorList>
    </citation>
    <scope>NUCLEOTIDE SEQUENCE [LARGE SCALE GENOMIC DNA]</scope>
    <source>
        <strain evidence="1 2">V8</strain>
    </source>
</reference>
<proteinExistence type="predicted"/>